<dbReference type="STRING" id="984262.SGRA_3831"/>
<protein>
    <submittedName>
        <fullName evidence="6">HI0933 family protein</fullName>
    </submittedName>
</protein>
<organism evidence="6 7">
    <name type="scientific">Saprospira grandis (strain Lewin)</name>
    <dbReference type="NCBI Taxonomy" id="984262"/>
    <lineage>
        <taxon>Bacteria</taxon>
        <taxon>Pseudomonadati</taxon>
        <taxon>Bacteroidota</taxon>
        <taxon>Saprospiria</taxon>
        <taxon>Saprospirales</taxon>
        <taxon>Saprospiraceae</taxon>
        <taxon>Saprospira</taxon>
    </lineage>
</organism>
<evidence type="ECO:0000256" key="2">
    <source>
        <dbReference type="ARBA" id="ARBA00022630"/>
    </source>
</evidence>
<evidence type="ECO:0000259" key="5">
    <source>
        <dbReference type="Pfam" id="PF22780"/>
    </source>
</evidence>
<dbReference type="eggNOG" id="COG2081">
    <property type="taxonomic scope" value="Bacteria"/>
</dbReference>
<reference evidence="6 7" key="1">
    <citation type="journal article" date="2012" name="Stand. Genomic Sci.">
        <title>Complete genome sequencing and analysis of Saprospira grandis str. Lewin, a predatory marine bacterium.</title>
        <authorList>
            <person name="Saw J.H."/>
            <person name="Yuryev A."/>
            <person name="Kanbe M."/>
            <person name="Hou S."/>
            <person name="Young A.G."/>
            <person name="Aizawa S."/>
            <person name="Alam M."/>
        </authorList>
    </citation>
    <scope>NUCLEOTIDE SEQUENCE [LARGE SCALE GENOMIC DNA]</scope>
    <source>
        <strain evidence="6 7">Lewin</strain>
    </source>
</reference>
<dbReference type="PANTHER" id="PTHR42887">
    <property type="entry name" value="OS12G0638800 PROTEIN"/>
    <property type="match status" value="1"/>
</dbReference>
<dbReference type="OrthoDB" id="9773233at2"/>
<evidence type="ECO:0000259" key="4">
    <source>
        <dbReference type="Pfam" id="PF03486"/>
    </source>
</evidence>
<dbReference type="InterPro" id="IPR055178">
    <property type="entry name" value="RsdA/BaiN/AoA(So)-like_dom"/>
</dbReference>
<proteinExistence type="predicted"/>
<dbReference type="Pfam" id="PF03486">
    <property type="entry name" value="HI0933_like"/>
    <property type="match status" value="1"/>
</dbReference>
<dbReference type="InterPro" id="IPR023166">
    <property type="entry name" value="BaiN-like_dom_sf"/>
</dbReference>
<dbReference type="Pfam" id="PF22780">
    <property type="entry name" value="HI0933_like_1st"/>
    <property type="match status" value="1"/>
</dbReference>
<keyword evidence="2" id="KW-0285">Flavoprotein</keyword>
<evidence type="ECO:0000313" key="6">
    <source>
        <dbReference type="EMBL" id="AFC26547.1"/>
    </source>
</evidence>
<dbReference type="AlphaFoldDB" id="H6L5Y7"/>
<dbReference type="Proteomes" id="UP000007519">
    <property type="component" value="Chromosome"/>
</dbReference>
<dbReference type="Gene3D" id="3.50.50.60">
    <property type="entry name" value="FAD/NAD(P)-binding domain"/>
    <property type="match status" value="1"/>
</dbReference>
<keyword evidence="3" id="KW-0274">FAD</keyword>
<dbReference type="InterPro" id="IPR004792">
    <property type="entry name" value="BaiN-like"/>
</dbReference>
<feature type="domain" description="RsdA/BaiN/AoA(So)-like insert" evidence="5">
    <location>
        <begin position="185"/>
        <end position="347"/>
    </location>
</feature>
<comment type="cofactor">
    <cofactor evidence="1">
        <name>FAD</name>
        <dbReference type="ChEBI" id="CHEBI:57692"/>
    </cofactor>
</comment>
<evidence type="ECO:0000256" key="1">
    <source>
        <dbReference type="ARBA" id="ARBA00001974"/>
    </source>
</evidence>
<dbReference type="InterPro" id="IPR036188">
    <property type="entry name" value="FAD/NAD-bd_sf"/>
</dbReference>
<dbReference type="EMBL" id="CP002831">
    <property type="protein sequence ID" value="AFC26547.1"/>
    <property type="molecule type" value="Genomic_DNA"/>
</dbReference>
<dbReference type="Gene3D" id="2.40.30.10">
    <property type="entry name" value="Translation factors"/>
    <property type="match status" value="1"/>
</dbReference>
<evidence type="ECO:0000313" key="7">
    <source>
        <dbReference type="Proteomes" id="UP000007519"/>
    </source>
</evidence>
<sequence>MKVYIVGGGAAGFFSAIQIAENCPEAEVHILEAGQRFLQKVKISGGGRCNLTHACWTPKELVKHYPRGEKALLGPFHRFACGDTMDWFEKRGVPLKIEKDGRVFPQSNSSQSIVDCLMQAAEAAGVQLHLQQRVSQIKPLEEGGYFLATKGGAEYKADKLVLAAGSSAPIWAVLAEMGLNIVPAVPSLFTFNSKDFRLKGLPGLSVPQAEVEVLGQKNLKARGPLLITHWGLSGPGILRLSAWGARKLFDLDYRFNLRVNWLGWERQTLAEELQLLKKDWAKKQLSKTSPFSEIPNRLWRRLLYAAGIKEDKSWANLSKKELLGLEEELTACEIKVVGKSTFKDEFVTAGGVDLDQMNFKTFETKAFKGLYIAGELLNIDAITGGFNFQAAWTGGWSIGQDFLPK</sequence>
<dbReference type="KEGG" id="sgn:SGRA_3831"/>
<accession>H6L5Y7</accession>
<dbReference type="InterPro" id="IPR057661">
    <property type="entry name" value="RsdA/BaiN/AoA(So)_Rossmann"/>
</dbReference>
<keyword evidence="7" id="KW-1185">Reference proteome</keyword>
<dbReference type="HOGENOM" id="CLU_025174_0_1_10"/>
<dbReference type="PANTHER" id="PTHR42887:SF2">
    <property type="entry name" value="OS12G0638800 PROTEIN"/>
    <property type="match status" value="1"/>
</dbReference>
<gene>
    <name evidence="6" type="ordered locus">SGRA_3831</name>
</gene>
<evidence type="ECO:0000256" key="3">
    <source>
        <dbReference type="ARBA" id="ARBA00022827"/>
    </source>
</evidence>
<feature type="domain" description="RsdA/BaiN/AoA(So)-like Rossmann fold-like" evidence="4">
    <location>
        <begin position="2"/>
        <end position="400"/>
    </location>
</feature>
<dbReference type="Gene3D" id="1.10.8.260">
    <property type="entry name" value="HI0933 insert domain-like"/>
    <property type="match status" value="1"/>
</dbReference>
<name>H6L5Y7_SAPGL</name>
<dbReference type="SUPFAM" id="SSF51905">
    <property type="entry name" value="FAD/NAD(P)-binding domain"/>
    <property type="match status" value="1"/>
</dbReference>
<dbReference type="NCBIfam" id="TIGR00275">
    <property type="entry name" value="aminoacetone oxidase family FAD-binding enzyme"/>
    <property type="match status" value="1"/>
</dbReference>
<dbReference type="RefSeq" id="WP_015694132.1">
    <property type="nucleotide sequence ID" value="NC_016940.1"/>
</dbReference>
<dbReference type="SUPFAM" id="SSF160996">
    <property type="entry name" value="HI0933 insert domain-like"/>
    <property type="match status" value="1"/>
</dbReference>